<proteinExistence type="predicted"/>
<keyword evidence="3" id="KW-1185">Reference proteome</keyword>
<protein>
    <recommendedName>
        <fullName evidence="4">Transposase</fullName>
    </recommendedName>
</protein>
<dbReference type="Proteomes" id="UP001235939">
    <property type="component" value="Chromosome 10"/>
</dbReference>
<dbReference type="InterPro" id="IPR052709">
    <property type="entry name" value="Transposase-MT_Hybrid"/>
</dbReference>
<sequence length="227" mass="26273">MQDSTYNSFKITDQKAVCQMGAATKMVCGQRFSSSLLSLITLNNKNIRRHLVTVDETWIHHYTPESKQQPKQWTDPGERAPKKSNNAWSAEKVTRLLKKPVKTSEIDLEKCVFPQDNTLSHRYNIEVAKLWELGFQLVPNPSYSQDLAPCGFGHHIIINSLHYDEENGISPSQNEFAKYKCDQSAMETLERKHHKRQKDPPNLKDHYLILTAERHRKMTAIHFSNEI</sequence>
<evidence type="ECO:0000313" key="2">
    <source>
        <dbReference type="EMBL" id="UYV72992.1"/>
    </source>
</evidence>
<feature type="region of interest" description="Disordered" evidence="1">
    <location>
        <begin position="65"/>
        <end position="86"/>
    </location>
</feature>
<dbReference type="PANTHER" id="PTHR46060">
    <property type="entry name" value="MARINER MOS1 TRANSPOSASE-LIKE PROTEIN"/>
    <property type="match status" value="1"/>
</dbReference>
<dbReference type="PANTHER" id="PTHR46060:SF1">
    <property type="entry name" value="MARINER MOS1 TRANSPOSASE-LIKE PROTEIN"/>
    <property type="match status" value="1"/>
</dbReference>
<name>A0ABY6KYL7_9ARAC</name>
<organism evidence="2 3">
    <name type="scientific">Cordylochernes scorpioides</name>
    <dbReference type="NCBI Taxonomy" id="51811"/>
    <lineage>
        <taxon>Eukaryota</taxon>
        <taxon>Metazoa</taxon>
        <taxon>Ecdysozoa</taxon>
        <taxon>Arthropoda</taxon>
        <taxon>Chelicerata</taxon>
        <taxon>Arachnida</taxon>
        <taxon>Pseudoscorpiones</taxon>
        <taxon>Cheliferoidea</taxon>
        <taxon>Chernetidae</taxon>
        <taxon>Cordylochernes</taxon>
    </lineage>
</organism>
<evidence type="ECO:0000313" key="3">
    <source>
        <dbReference type="Proteomes" id="UP001235939"/>
    </source>
</evidence>
<gene>
    <name evidence="2" type="ORF">LAZ67_10001413</name>
</gene>
<evidence type="ECO:0000256" key="1">
    <source>
        <dbReference type="SAM" id="MobiDB-lite"/>
    </source>
</evidence>
<evidence type="ECO:0008006" key="4">
    <source>
        <dbReference type="Google" id="ProtNLM"/>
    </source>
</evidence>
<reference evidence="2 3" key="1">
    <citation type="submission" date="2022-01" db="EMBL/GenBank/DDBJ databases">
        <title>A chromosomal length assembly of Cordylochernes scorpioides.</title>
        <authorList>
            <person name="Zeh D."/>
            <person name="Zeh J."/>
        </authorList>
    </citation>
    <scope>NUCLEOTIDE SEQUENCE [LARGE SCALE GENOMIC DNA]</scope>
    <source>
        <strain evidence="2">IN4F17</strain>
        <tissue evidence="2">Whole Body</tissue>
    </source>
</reference>
<dbReference type="Gene3D" id="3.30.420.10">
    <property type="entry name" value="Ribonuclease H-like superfamily/Ribonuclease H"/>
    <property type="match status" value="1"/>
</dbReference>
<dbReference type="EMBL" id="CP092872">
    <property type="protein sequence ID" value="UYV72992.1"/>
    <property type="molecule type" value="Genomic_DNA"/>
</dbReference>
<dbReference type="InterPro" id="IPR036397">
    <property type="entry name" value="RNaseH_sf"/>
</dbReference>
<accession>A0ABY6KYL7</accession>